<dbReference type="RefSeq" id="WP_212786344.1">
    <property type="nucleotide sequence ID" value="NZ_AP019536.1"/>
</dbReference>
<gene>
    <name evidence="1" type="ORF">FGKAn22_04220</name>
</gene>
<evidence type="ECO:0000313" key="2">
    <source>
        <dbReference type="Proteomes" id="UP001319121"/>
    </source>
</evidence>
<proteinExistence type="predicted"/>
<protein>
    <submittedName>
        <fullName evidence="1">Zinc/iron-chelating domain-containing protein</fullName>
    </submittedName>
</protein>
<dbReference type="EMBL" id="AP019536">
    <property type="protein sequence ID" value="BBI98729.1"/>
    <property type="molecule type" value="Genomic_DNA"/>
</dbReference>
<dbReference type="KEGG" id="fku:FGKAn22_04220"/>
<dbReference type="InterPro" id="IPR005358">
    <property type="entry name" value="Puta_zinc/iron-chelating_dom"/>
</dbReference>
<sequence>MTNAEKLARIDELLSTIPGFPCKPGCADCCGPVEMTRLEYHRVIKASGRTSEDVKRQMQSGLKRGDYHCPLLDRKTNRCSVYAVRPAICRLFGVVKDRMPCPHGCAPDAAVQLSDERAREILALVEELGM</sequence>
<organism evidence="1 2">
    <name type="scientific">Ferrigenium kumadai</name>
    <dbReference type="NCBI Taxonomy" id="1682490"/>
    <lineage>
        <taxon>Bacteria</taxon>
        <taxon>Pseudomonadati</taxon>
        <taxon>Pseudomonadota</taxon>
        <taxon>Betaproteobacteria</taxon>
        <taxon>Nitrosomonadales</taxon>
        <taxon>Gallionellaceae</taxon>
        <taxon>Ferrigenium</taxon>
    </lineage>
</organism>
<evidence type="ECO:0000313" key="1">
    <source>
        <dbReference type="EMBL" id="BBI98729.1"/>
    </source>
</evidence>
<keyword evidence="2" id="KW-1185">Reference proteome</keyword>
<dbReference type="AlphaFoldDB" id="A0AAN1SZS1"/>
<accession>A0AAN1SZS1</accession>
<name>A0AAN1SZS1_9PROT</name>
<dbReference type="Pfam" id="PF03692">
    <property type="entry name" value="CxxCxxCC"/>
    <property type="match status" value="1"/>
</dbReference>
<dbReference type="Proteomes" id="UP001319121">
    <property type="component" value="Chromosome"/>
</dbReference>
<reference evidence="1 2" key="1">
    <citation type="submission" date="2019-03" db="EMBL/GenBank/DDBJ databases">
        <title>Complete genome sequence of Ferrigenium kumadai strain An22, a microaerophilic iron-oxidizing bacterium isolated from a paddy field soil.</title>
        <authorList>
            <person name="Watanabe T."/>
            <person name="Asakawa S."/>
        </authorList>
    </citation>
    <scope>NUCLEOTIDE SEQUENCE [LARGE SCALE GENOMIC DNA]</scope>
    <source>
        <strain evidence="1 2">An22</strain>
    </source>
</reference>